<gene>
    <name evidence="6" type="ORF">AKG95_08295</name>
</gene>
<dbReference type="EMBL" id="LFKP01000005">
    <property type="protein sequence ID" value="OHV97248.1"/>
    <property type="molecule type" value="Genomic_DNA"/>
</dbReference>
<evidence type="ECO:0000256" key="3">
    <source>
        <dbReference type="RuleBase" id="RU003457"/>
    </source>
</evidence>
<dbReference type="InterPro" id="IPR012093">
    <property type="entry name" value="Pirin"/>
</dbReference>
<feature type="binding site" evidence="2">
    <location>
        <position position="103"/>
    </location>
    <ligand>
        <name>Fe cation</name>
        <dbReference type="ChEBI" id="CHEBI:24875"/>
    </ligand>
</feature>
<dbReference type="PIRSF" id="PIRSF006232">
    <property type="entry name" value="Pirin"/>
    <property type="match status" value="1"/>
</dbReference>
<dbReference type="PANTHER" id="PTHR43212:SF3">
    <property type="entry name" value="QUERCETIN 2,3-DIOXYGENASE"/>
    <property type="match status" value="1"/>
</dbReference>
<keyword evidence="6" id="KW-0560">Oxidoreductase</keyword>
<comment type="cofactor">
    <cofactor evidence="2">
        <name>Fe cation</name>
        <dbReference type="ChEBI" id="CHEBI:24875"/>
    </cofactor>
    <text evidence="2">Binds 1 Fe cation per subunit.</text>
</comment>
<dbReference type="GO" id="GO:0051213">
    <property type="term" value="F:dioxygenase activity"/>
    <property type="evidence" value="ECO:0007669"/>
    <property type="project" value="UniProtKB-KW"/>
</dbReference>
<evidence type="ECO:0000259" key="5">
    <source>
        <dbReference type="Pfam" id="PF17954"/>
    </source>
</evidence>
<feature type="domain" description="Pirin N-terminal" evidence="4">
    <location>
        <begin position="9"/>
        <end position="119"/>
    </location>
</feature>
<protein>
    <submittedName>
        <fullName evidence="6">Quercetin 2,3-dioxygenase</fullName>
    </submittedName>
</protein>
<dbReference type="GO" id="GO:0046872">
    <property type="term" value="F:metal ion binding"/>
    <property type="evidence" value="ECO:0007669"/>
    <property type="project" value="UniProtKB-KW"/>
</dbReference>
<organism evidence="6 7">
    <name type="scientific">Janthinobacterium lividum</name>
    <dbReference type="NCBI Taxonomy" id="29581"/>
    <lineage>
        <taxon>Bacteria</taxon>
        <taxon>Pseudomonadati</taxon>
        <taxon>Pseudomonadota</taxon>
        <taxon>Betaproteobacteria</taxon>
        <taxon>Burkholderiales</taxon>
        <taxon>Oxalobacteraceae</taxon>
        <taxon>Janthinobacterium</taxon>
    </lineage>
</organism>
<feature type="binding site" evidence="2">
    <location>
        <position position="59"/>
    </location>
    <ligand>
        <name>Fe cation</name>
        <dbReference type="ChEBI" id="CHEBI:24875"/>
    </ligand>
</feature>
<dbReference type="CDD" id="cd20311">
    <property type="entry name" value="cupin_Yhhw_C"/>
    <property type="match status" value="1"/>
</dbReference>
<evidence type="ECO:0000256" key="2">
    <source>
        <dbReference type="PIRSR" id="PIRSR006232-1"/>
    </source>
</evidence>
<dbReference type="InterPro" id="IPR011051">
    <property type="entry name" value="RmlC_Cupin_sf"/>
</dbReference>
<dbReference type="Pfam" id="PF02678">
    <property type="entry name" value="Pirin"/>
    <property type="match status" value="1"/>
</dbReference>
<name>A0A1S1UAT6_9BURK</name>
<dbReference type="PANTHER" id="PTHR43212">
    <property type="entry name" value="QUERCETIN 2,3-DIOXYGENASE"/>
    <property type="match status" value="1"/>
</dbReference>
<evidence type="ECO:0000256" key="1">
    <source>
        <dbReference type="ARBA" id="ARBA00008416"/>
    </source>
</evidence>
<dbReference type="CDD" id="cd02910">
    <property type="entry name" value="cupin_Yhhw_N"/>
    <property type="match status" value="1"/>
</dbReference>
<evidence type="ECO:0000259" key="4">
    <source>
        <dbReference type="Pfam" id="PF02678"/>
    </source>
</evidence>
<reference evidence="6 7" key="1">
    <citation type="submission" date="2015-06" db="EMBL/GenBank/DDBJ databases">
        <title>Draft genome sequencing of a biphenyl-degrading bacterium, Janthinobacterium lividum MEG1.</title>
        <authorList>
            <person name="Shimodaira J."/>
            <person name="Hatta T."/>
        </authorList>
    </citation>
    <scope>NUCLEOTIDE SEQUENCE [LARGE SCALE GENOMIC DNA]</scope>
    <source>
        <strain evidence="6 7">MEG1</strain>
    </source>
</reference>
<evidence type="ECO:0000313" key="6">
    <source>
        <dbReference type="EMBL" id="OHV97248.1"/>
    </source>
</evidence>
<dbReference type="InterPro" id="IPR003829">
    <property type="entry name" value="Pirin_N_dom"/>
</dbReference>
<feature type="binding site" evidence="2">
    <location>
        <position position="101"/>
    </location>
    <ligand>
        <name>Fe cation</name>
        <dbReference type="ChEBI" id="CHEBI:24875"/>
    </ligand>
</feature>
<accession>A0A1S1UAT6</accession>
<dbReference type="SUPFAM" id="SSF51182">
    <property type="entry name" value="RmlC-like cupins"/>
    <property type="match status" value="1"/>
</dbReference>
<comment type="caution">
    <text evidence="6">The sequence shown here is derived from an EMBL/GenBank/DDBJ whole genome shotgun (WGS) entry which is preliminary data.</text>
</comment>
<keyword evidence="6" id="KW-0223">Dioxygenase</keyword>
<dbReference type="RefSeq" id="WP_071076379.1">
    <property type="nucleotide sequence ID" value="NZ_LFKP01000005.1"/>
</dbReference>
<dbReference type="InterPro" id="IPR014710">
    <property type="entry name" value="RmlC-like_jellyroll"/>
</dbReference>
<comment type="similarity">
    <text evidence="1 3">Belongs to the pirin family.</text>
</comment>
<feature type="binding site" evidence="2">
    <location>
        <position position="57"/>
    </location>
    <ligand>
        <name>Fe cation</name>
        <dbReference type="ChEBI" id="CHEBI:24875"/>
    </ligand>
</feature>
<dbReference type="Gene3D" id="2.60.120.10">
    <property type="entry name" value="Jelly Rolls"/>
    <property type="match status" value="2"/>
</dbReference>
<proteinExistence type="inferred from homology"/>
<sequence>MLQIRHSEERGAANHGWLNSHHSFSFGSYHDPLHMGFGPLLVINEDRVTPGQGFGTHGHRDMEIISYVLDGALEHKDSMGTGSVLHYGDVQRMSAGSGVRHSEFNHSATDGLHFLQIWIQPNVTGIAPSYEEKHFTPESKRGKLRLIASSDGRLGSVLIHQDAAIYASILQEGEQAAHALEEGRLAYVHLIRGSLVVNGTPLKAGDALKLTQEAAVTLTQAEDAEVLVFDLPR</sequence>
<dbReference type="Pfam" id="PF17954">
    <property type="entry name" value="Pirin_C_2"/>
    <property type="match status" value="1"/>
</dbReference>
<evidence type="ECO:0000313" key="7">
    <source>
        <dbReference type="Proteomes" id="UP000179840"/>
    </source>
</evidence>
<dbReference type="InterPro" id="IPR041602">
    <property type="entry name" value="Quercetinase_C"/>
</dbReference>
<feature type="domain" description="Quercetin 2,3-dioxygenase C-terminal cupin" evidence="5">
    <location>
        <begin position="146"/>
        <end position="231"/>
    </location>
</feature>
<keyword evidence="2" id="KW-0479">Metal-binding</keyword>
<dbReference type="Proteomes" id="UP000179840">
    <property type="component" value="Unassembled WGS sequence"/>
</dbReference>
<keyword evidence="2" id="KW-0408">Iron</keyword>
<dbReference type="AlphaFoldDB" id="A0A1S1UAT6"/>